<feature type="region of interest" description="Disordered" evidence="4">
    <location>
        <begin position="255"/>
        <end position="286"/>
    </location>
</feature>
<name>A0ABS9WI83_9ACTN</name>
<evidence type="ECO:0000256" key="4">
    <source>
        <dbReference type="SAM" id="MobiDB-lite"/>
    </source>
</evidence>
<reference evidence="6" key="1">
    <citation type="submission" date="2021-11" db="EMBL/GenBank/DDBJ databases">
        <title>A Novel Adlercreutzia Species, isolated from a Allomyrina dichotoma larva feces.</title>
        <authorList>
            <person name="Suh M.K."/>
        </authorList>
    </citation>
    <scope>NUCLEOTIDE SEQUENCE</scope>
    <source>
        <strain evidence="6">JBNU-10</strain>
    </source>
</reference>
<evidence type="ECO:0000256" key="1">
    <source>
        <dbReference type="ARBA" id="ARBA00022763"/>
    </source>
</evidence>
<feature type="compositionally biased region" description="Low complexity" evidence="4">
    <location>
        <begin position="423"/>
        <end position="440"/>
    </location>
</feature>
<sequence>MVAEIGENGTMTMRGVPAADASAGRASFSAGEAPAPSGAGRPAADVGAAPAGAGGPERAGSAGGGPATGAGGVLAAGNADEALEAAVARARAGAATGLRACVVTASAEQAAAVRRRLAAAGGALGVEALPWGLWLADRWELWGDGRRLAGEGERLVLAAAVLDEALGCEATPGRVALLADLVAEDLPALLADLVAEDLPALLDGERRGPGLAPDEERLLAAAARYADELAARGLAEPSEACALLAEALGGATAGALRGGDAEGSGSPCSAARSAADGKRPGDLGPAAAVAAEGARASGAARGIAGDDTRASGAARAAEAVIVLGMEADELSRPQAALLDALGATRVENGRATARPAPRAPELAALLDALYRPDPAHPVEPAGALRCAFPTGATVEGRLIADEALALAREAAAAAGDLAGLSSGGAAAAGEPSGDRVASAGGAAGVGGESAGSPAARIAAPGDAADSRGVARVAAPGAPLVAVAALDPEALFADYADELAAGGAAVALEASVPLGRTEAGRFLLALGDALGADEGRLAADAAADAALGAASGVWCGAAFGADRAWRRDRLTSPEAVCAGLGALDAEALAPAVDALAAGRLSQGVDALAAALLARARGEGERAAAAAALAPVLAAAPAAEAEGLSFSRLMALLSGRAVPLSLRVEPAPAPDGAALAGADDAPAPDEAGVPRRADVPDGPAAPDVLASAPGAPADATLPRRVPAPAGRPAPPVILLTTLERAARLAPGAVHGLLVCGLNSAERPVRPEEGARRTLLAKLGAARPADALAVQRRRFRDAVEAARAAVVLERALNAVGAEPRYPATLFEEAVDCYRADLRSDAGMDRDLAIPETLVPFARTLAESRFVYGACGTDEQPAGLVAPLPPTGAIGEALAPFITLPRGPASVTREGLDLSPSAIESYLDCPYHWFLQRRLALEGPDEGFGSLERGTFVHEMLQSFYLRLREEGEPRVTEANRDRAVALLGAVFDEACASQALRKPGHRYVPLDRHERDLRAGLLPKLERYVAAEAAFLPGFVPTYLEWDYGRGGDVPYAGHWLTGTVDRIDVDAEGRAVVIDYKTSLGPVYHLHGRDEEPGGAFALPRRTQALVYARVAERLLGVRVVAALYVNPLRQAVAGAFDGRSLDAAAVLGLDPERSRVPYGPVGSFAELLDRVEEEVARRLASLAAGDVRPAPSDKEACRWCSAVACERRL</sequence>
<dbReference type="InterPro" id="IPR011604">
    <property type="entry name" value="PDDEXK-like_dom_sf"/>
</dbReference>
<comment type="caution">
    <text evidence="6">The sequence shown here is derived from an EMBL/GenBank/DDBJ whole genome shotgun (WGS) entry which is preliminary data.</text>
</comment>
<dbReference type="RefSeq" id="WP_242166007.1">
    <property type="nucleotide sequence ID" value="NZ_JAJMLW010000003.1"/>
</dbReference>
<feature type="region of interest" description="Disordered" evidence="4">
    <location>
        <begin position="27"/>
        <end position="66"/>
    </location>
</feature>
<keyword evidence="2" id="KW-0067">ATP-binding</keyword>
<feature type="compositionally biased region" description="Low complexity" evidence="4">
    <location>
        <begin position="27"/>
        <end position="51"/>
    </location>
</feature>
<organism evidence="6 7">
    <name type="scientific">Adlercreutzia faecimuris</name>
    <dbReference type="NCBI Taxonomy" id="2897341"/>
    <lineage>
        <taxon>Bacteria</taxon>
        <taxon>Bacillati</taxon>
        <taxon>Actinomycetota</taxon>
        <taxon>Coriobacteriia</taxon>
        <taxon>Eggerthellales</taxon>
        <taxon>Eggerthellaceae</taxon>
        <taxon>Adlercreutzia</taxon>
    </lineage>
</organism>
<evidence type="ECO:0000259" key="5">
    <source>
        <dbReference type="Pfam" id="PF12705"/>
    </source>
</evidence>
<keyword evidence="1" id="KW-0227">DNA damage</keyword>
<proteinExistence type="predicted"/>
<dbReference type="Proteomes" id="UP001430755">
    <property type="component" value="Unassembled WGS sequence"/>
</dbReference>
<feature type="compositionally biased region" description="Low complexity" evidence="4">
    <location>
        <begin position="669"/>
        <end position="685"/>
    </location>
</feature>
<dbReference type="Pfam" id="PF12705">
    <property type="entry name" value="PDDEXK_1"/>
    <property type="match status" value="1"/>
</dbReference>
<protein>
    <submittedName>
        <fullName evidence="6">PD-(D/E)XK nuclease family protein</fullName>
    </submittedName>
</protein>
<keyword evidence="2" id="KW-0378">Hydrolase</keyword>
<gene>
    <name evidence="6" type="ORF">LPT13_09545</name>
</gene>
<feature type="region of interest" description="Disordered" evidence="4">
    <location>
        <begin position="423"/>
        <end position="445"/>
    </location>
</feature>
<dbReference type="InterPro" id="IPR038726">
    <property type="entry name" value="PDDEXK_AddAB-type"/>
</dbReference>
<dbReference type="EMBL" id="JAJMLW010000003">
    <property type="protein sequence ID" value="MCI2242593.1"/>
    <property type="molecule type" value="Genomic_DNA"/>
</dbReference>
<feature type="region of interest" description="Disordered" evidence="4">
    <location>
        <begin position="669"/>
        <end position="724"/>
    </location>
</feature>
<evidence type="ECO:0000313" key="6">
    <source>
        <dbReference type="EMBL" id="MCI2242593.1"/>
    </source>
</evidence>
<keyword evidence="2" id="KW-0547">Nucleotide-binding</keyword>
<evidence type="ECO:0000256" key="3">
    <source>
        <dbReference type="ARBA" id="ARBA00023204"/>
    </source>
</evidence>
<feature type="compositionally biased region" description="Gly residues" evidence="4">
    <location>
        <begin position="52"/>
        <end position="66"/>
    </location>
</feature>
<feature type="domain" description="PD-(D/E)XK endonuclease-like" evidence="5">
    <location>
        <begin position="910"/>
        <end position="1201"/>
    </location>
</feature>
<dbReference type="Gene3D" id="3.90.320.10">
    <property type="match status" value="1"/>
</dbReference>
<keyword evidence="7" id="KW-1185">Reference proteome</keyword>
<evidence type="ECO:0000313" key="7">
    <source>
        <dbReference type="Proteomes" id="UP001430755"/>
    </source>
</evidence>
<keyword evidence="2" id="KW-0347">Helicase</keyword>
<evidence type="ECO:0000256" key="2">
    <source>
        <dbReference type="ARBA" id="ARBA00022806"/>
    </source>
</evidence>
<keyword evidence="3" id="KW-0234">DNA repair</keyword>
<accession>A0ABS9WI83</accession>